<dbReference type="FunFam" id="3.90.105.20:FF:000004">
    <property type="entry name" value="Ribosome assembly factor mrt4"/>
    <property type="match status" value="1"/>
</dbReference>
<evidence type="ECO:0000256" key="5">
    <source>
        <dbReference type="RuleBase" id="RU364039"/>
    </source>
</evidence>
<feature type="region of interest" description="Disordered" evidence="6">
    <location>
        <begin position="1"/>
        <end position="29"/>
    </location>
</feature>
<dbReference type="Gene3D" id="3.30.70.1730">
    <property type="match status" value="1"/>
</dbReference>
<dbReference type="GO" id="GO:0000027">
    <property type="term" value="P:ribosomal large subunit assembly"/>
    <property type="evidence" value="ECO:0007669"/>
    <property type="project" value="InterPro"/>
</dbReference>
<dbReference type="InterPro" id="IPR001790">
    <property type="entry name" value="Ribosomal_uL10"/>
</dbReference>
<sequence>KTLILRRKRERKAVPSPSPSPSPSSAQLLLPSNHAEIQTHKAVTLSKTKKKGRQHKEVIVSSIKQALEDHGSAYVFTFENMRNQKFKEFREQLKSNSRFFLGSNKVMQISLGRSVADETKPGIHKLSKFLRGDAGLLFTNLEKEEVQRTFEKYEDHDFARTGSNATEKVELKEGPLEQFTHEMEPFLRKQGMPVRLTKGVVELVSDFVVCEEGKPLSPESARILRLLGIKMAPFRLHLVCRWTPDDFEVYREGLDLSDIESS</sequence>
<evidence type="ECO:0000313" key="8">
    <source>
        <dbReference type="EMBL" id="AEO33072.1"/>
    </source>
</evidence>
<evidence type="ECO:0000259" key="7">
    <source>
        <dbReference type="Pfam" id="PF17777"/>
    </source>
</evidence>
<dbReference type="Pfam" id="PF00466">
    <property type="entry name" value="Ribosomal_L10"/>
    <property type="match status" value="1"/>
</dbReference>
<dbReference type="AlphaFoldDB" id="G3MHV4"/>
<dbReference type="EMBL" id="JO841455">
    <property type="protein sequence ID" value="AEO33072.1"/>
    <property type="molecule type" value="mRNA"/>
</dbReference>
<comment type="function">
    <text evidence="1 5">Component of the ribosome assembly machinery. Nuclear paralog of the ribosomal protein P0, it binds pre-60S subunits at an early stage of assembly in the nucleolus, and is replaced by P0 in cytoplasmic pre-60S subunits and mature 80S ribosomes.</text>
</comment>
<evidence type="ECO:0000256" key="6">
    <source>
        <dbReference type="SAM" id="MobiDB-lite"/>
    </source>
</evidence>
<evidence type="ECO:0000256" key="1">
    <source>
        <dbReference type="ARBA" id="ARBA00004046"/>
    </source>
</evidence>
<dbReference type="InterPro" id="IPR033867">
    <property type="entry name" value="Mrt4"/>
</dbReference>
<evidence type="ECO:0000256" key="4">
    <source>
        <dbReference type="ARBA" id="ARBA00023242"/>
    </source>
</evidence>
<dbReference type="GO" id="GO:0005730">
    <property type="term" value="C:nucleolus"/>
    <property type="evidence" value="ECO:0007669"/>
    <property type="project" value="UniProtKB-SubCell"/>
</dbReference>
<feature type="compositionally biased region" description="Basic residues" evidence="6">
    <location>
        <begin position="1"/>
        <end position="11"/>
    </location>
</feature>
<dbReference type="GO" id="GO:0006364">
    <property type="term" value="P:rRNA processing"/>
    <property type="evidence" value="ECO:0007669"/>
    <property type="project" value="TreeGrafter"/>
</dbReference>
<dbReference type="FunFam" id="3.30.70.1730:FF:000005">
    <property type="entry name" value="Ribosome assembly factor mrt4"/>
    <property type="match status" value="1"/>
</dbReference>
<dbReference type="PANTHER" id="PTHR45841:SF1">
    <property type="entry name" value="MRNA TURNOVER PROTEIN 4 HOMOLOG"/>
    <property type="match status" value="1"/>
</dbReference>
<dbReference type="InterPro" id="IPR043164">
    <property type="entry name" value="Ribosomal_uL10-like_insert_sf"/>
</dbReference>
<dbReference type="CDD" id="cd05796">
    <property type="entry name" value="Ribosomal_P0_like"/>
    <property type="match status" value="1"/>
</dbReference>
<comment type="subunit">
    <text evidence="5">Associates with the pre-60S ribosomal particle.</text>
</comment>
<keyword evidence="4 5" id="KW-0539">Nucleus</keyword>
<dbReference type="GO" id="GO:0030687">
    <property type="term" value="C:preribosome, large subunit precursor"/>
    <property type="evidence" value="ECO:0007669"/>
    <property type="project" value="TreeGrafter"/>
</dbReference>
<dbReference type="InterPro" id="IPR040637">
    <property type="entry name" value="Ribosomal_uL10-like_insert"/>
</dbReference>
<feature type="domain" description="Large ribosomal subunit protein uL10-like insertion" evidence="7">
    <location>
        <begin position="159"/>
        <end position="229"/>
    </location>
</feature>
<reference evidence="8" key="1">
    <citation type="journal article" date="2011" name="PLoS ONE">
        <title>A deep insight into the sialotranscriptome of the gulf coast tick, Amblyomma maculatum.</title>
        <authorList>
            <person name="Karim S."/>
            <person name="Singh P."/>
            <person name="Ribeiro J.M."/>
        </authorList>
    </citation>
    <scope>NUCLEOTIDE SEQUENCE</scope>
    <source>
        <tissue evidence="8">Salivary gland</tissue>
    </source>
</reference>
<evidence type="ECO:0000256" key="2">
    <source>
        <dbReference type="ARBA" id="ARBA00008889"/>
    </source>
</evidence>
<dbReference type="SUPFAM" id="SSF160369">
    <property type="entry name" value="Ribosomal protein L10-like"/>
    <property type="match status" value="1"/>
</dbReference>
<organism evidence="8">
    <name type="scientific">Amblyomma maculatum</name>
    <name type="common">Gulf Coast tick</name>
    <dbReference type="NCBI Taxonomy" id="34609"/>
    <lineage>
        <taxon>Eukaryota</taxon>
        <taxon>Metazoa</taxon>
        <taxon>Ecdysozoa</taxon>
        <taxon>Arthropoda</taxon>
        <taxon>Chelicerata</taxon>
        <taxon>Arachnida</taxon>
        <taxon>Acari</taxon>
        <taxon>Parasitiformes</taxon>
        <taxon>Ixodida</taxon>
        <taxon>Ixodoidea</taxon>
        <taxon>Ixodidae</taxon>
        <taxon>Amblyomminae</taxon>
        <taxon>Amblyomma</taxon>
    </lineage>
</organism>
<dbReference type="PANTHER" id="PTHR45841">
    <property type="entry name" value="MRNA TURNOVER PROTEIN 4 MRTO4"/>
    <property type="match status" value="1"/>
</dbReference>
<proteinExistence type="evidence at transcript level"/>
<dbReference type="Gene3D" id="3.90.105.20">
    <property type="match status" value="1"/>
</dbReference>
<comment type="subcellular location">
    <subcellularLocation>
        <location evidence="5">Cytoplasm</location>
    </subcellularLocation>
    <subcellularLocation>
        <location evidence="5">Nucleus</location>
        <location evidence="5">Nucleolus</location>
    </subcellularLocation>
</comment>
<accession>G3MHV4</accession>
<dbReference type="GO" id="GO:0003723">
    <property type="term" value="F:RNA binding"/>
    <property type="evidence" value="ECO:0007669"/>
    <property type="project" value="TreeGrafter"/>
</dbReference>
<protein>
    <recommendedName>
        <fullName evidence="5">Ribosome assembly factor mrt4</fullName>
    </recommendedName>
</protein>
<dbReference type="GO" id="GO:0000956">
    <property type="term" value="P:nuclear-transcribed mRNA catabolic process"/>
    <property type="evidence" value="ECO:0007669"/>
    <property type="project" value="TreeGrafter"/>
</dbReference>
<dbReference type="GO" id="GO:0005737">
    <property type="term" value="C:cytoplasm"/>
    <property type="evidence" value="ECO:0007669"/>
    <property type="project" value="UniProtKB-SubCell"/>
</dbReference>
<name>G3MHV4_AMBMU</name>
<comment type="similarity">
    <text evidence="2 5">Belongs to the universal ribosomal protein uL10 family.</text>
</comment>
<dbReference type="InterPro" id="IPR043141">
    <property type="entry name" value="Ribosomal_uL10-like_sf"/>
</dbReference>
<keyword evidence="5" id="KW-0690">Ribosome biogenesis</keyword>
<feature type="non-terminal residue" evidence="8">
    <location>
        <position position="1"/>
    </location>
</feature>
<evidence type="ECO:0000256" key="3">
    <source>
        <dbReference type="ARBA" id="ARBA00022490"/>
    </source>
</evidence>
<keyword evidence="3 5" id="KW-0963">Cytoplasm</keyword>
<dbReference type="InterPro" id="IPR051742">
    <property type="entry name" value="Ribosome_Assembly_uL10"/>
</dbReference>
<dbReference type="Pfam" id="PF17777">
    <property type="entry name" value="RL10P_insert"/>
    <property type="match status" value="1"/>
</dbReference>